<proteinExistence type="predicted"/>
<feature type="region of interest" description="Disordered" evidence="1">
    <location>
        <begin position="726"/>
        <end position="745"/>
    </location>
</feature>
<feature type="compositionally biased region" description="Basic and acidic residues" evidence="1">
    <location>
        <begin position="305"/>
        <end position="316"/>
    </location>
</feature>
<reference evidence="2" key="1">
    <citation type="submission" date="2017-01" db="EMBL/GenBank/DDBJ databases">
        <authorList>
            <person name="Mah S.A."/>
            <person name="Swanson W.J."/>
            <person name="Moy G.W."/>
            <person name="Vacquier V.D."/>
        </authorList>
    </citation>
    <scope>NUCLEOTIDE SEQUENCE [LARGE SCALE GENOMIC DNA]</scope>
    <source>
        <strain evidence="2">GSMNP</strain>
    </source>
</reference>
<dbReference type="STRING" id="133412.A0A1R1XK84"/>
<evidence type="ECO:0000313" key="2">
    <source>
        <dbReference type="EMBL" id="OMJ15051.1"/>
    </source>
</evidence>
<feature type="region of interest" description="Disordered" evidence="1">
    <location>
        <begin position="283"/>
        <end position="409"/>
    </location>
</feature>
<name>A0A1R1XK84_9FUNG</name>
<dbReference type="OrthoDB" id="2400069at2759"/>
<feature type="compositionally biased region" description="Basic residues" evidence="1">
    <location>
        <begin position="215"/>
        <end position="226"/>
    </location>
</feature>
<feature type="compositionally biased region" description="Polar residues" evidence="1">
    <location>
        <begin position="230"/>
        <end position="264"/>
    </location>
</feature>
<dbReference type="PANTHER" id="PTHR33066">
    <property type="entry name" value="INTEGRASE_SAM-LIKE_N DOMAIN-CONTAINING PROTEIN"/>
    <property type="match status" value="1"/>
</dbReference>
<accession>A0A1R1XK84</accession>
<dbReference type="PANTHER" id="PTHR33066:SF2">
    <property type="entry name" value="FILAGGRIN-2-LIKE"/>
    <property type="match status" value="1"/>
</dbReference>
<protein>
    <recommendedName>
        <fullName evidence="4">Core-binding (CB) domain-containing protein</fullName>
    </recommendedName>
</protein>
<gene>
    <name evidence="2" type="ORF">AYI70_g7515</name>
</gene>
<evidence type="ECO:0008006" key="4">
    <source>
        <dbReference type="Google" id="ProtNLM"/>
    </source>
</evidence>
<feature type="compositionally biased region" description="Basic and acidic residues" evidence="1">
    <location>
        <begin position="375"/>
        <end position="395"/>
    </location>
</feature>
<dbReference type="Proteomes" id="UP000187283">
    <property type="component" value="Unassembled WGS sequence"/>
</dbReference>
<keyword evidence="3" id="KW-1185">Reference proteome</keyword>
<evidence type="ECO:0000313" key="3">
    <source>
        <dbReference type="Proteomes" id="UP000187283"/>
    </source>
</evidence>
<feature type="compositionally biased region" description="Polar residues" evidence="1">
    <location>
        <begin position="546"/>
        <end position="555"/>
    </location>
</feature>
<sequence>MNTDNQTPQSTETQIDVMIRAINALTAKVDNLTVERATEPTAEEDQHITANVPATVLNVYPELEKLIPSMSDDFYRTVLTEEEKREAIYACPKSSNVSYNPPPLNDSTSNAVKKADSALYAIQTALAHGTRPIDYFIHRLLQADPTLTLDDPVVDILNTLRCIMGNVAAMATQSRLDNLRTGMNFTGKPDQIVESDVKPLMDSEKFEAQLAASKTARRPRVRKPFRGRQQAGTQNSTYSKPATAQNPEAATPSAPTNNHPQQTRFRPPGRGATRYVQIGVGQAHRQPMGSEHSDTGIQDPIQEPSPREADSHEPEILARPPTDVTPAAEQKEANQGGERYPNEGSISAVGEARDRGGSATDTGLLQPTIYDSEEDWRPPPRPRSEKPQSERRGTEFQDGDPIIHLPHGPPERLPNFSGPTGRLYAHSNIQEVQEIPQVPMERPVISVQGPSFWAVTQPPDIYEDSTTGSRMGQIQGYTNFGIPRRPVDPGRDQGYLQIQHASGILQALGAWIPRQQGQILDHTITINHAPGDGDKHQRNVAESAPIQDQGSTQGSQQIVERWTDYIERTRELHWKGSSNVNCPTPGEAHAAPSVRVEESVTHQDEFMDVDCCLNDTSMPESIILEEPTEIMERSLVLARNPGIRNIHGFQRFGLGNSSGVPLLLGNMVPLRGVDAHQRQGAESSSVCTKTQERDGQISPCLLRQYDDSSIREEVWGHHITQTSGNIRGNLGTLPEDEHQAPGNLRTFSFEPRRRPEQTDCTNRMVVIPRDIRNTERTSWSPRRGSVCFPPEQEGGSLLQLVPGPQGCGSELTSAQLVGLEQPILLPTLELNSTGSSETTQGENNYDPRNSFVEISHLVSGSEEIVDMPTVSTASNDGHPRSGKRKIPALDQQTLEINGLEDQRSFLQAQGLGTHAVDCILSNERRVKRRSRHNSIQQRFIDWRISYEITTPISAAQIINYLAELYSKEKLKVGTIRVYKSAILMLADDPKELASHPMFDEFIKALDASAIRSFVKPTIDISPILDKFREWGPTSDLSIKDLTAKLCWLFAVAG</sequence>
<feature type="non-terminal residue" evidence="2">
    <location>
        <position position="1053"/>
    </location>
</feature>
<comment type="caution">
    <text evidence="2">The sequence shown here is derived from an EMBL/GenBank/DDBJ whole genome shotgun (WGS) entry which is preliminary data.</text>
</comment>
<dbReference type="EMBL" id="LSSN01002796">
    <property type="protein sequence ID" value="OMJ15051.1"/>
    <property type="molecule type" value="Genomic_DNA"/>
</dbReference>
<evidence type="ECO:0000256" key="1">
    <source>
        <dbReference type="SAM" id="MobiDB-lite"/>
    </source>
</evidence>
<feature type="region of interest" description="Disordered" evidence="1">
    <location>
        <begin position="527"/>
        <end position="555"/>
    </location>
</feature>
<dbReference type="AlphaFoldDB" id="A0A1R1XK84"/>
<feature type="region of interest" description="Disordered" evidence="1">
    <location>
        <begin position="209"/>
        <end position="271"/>
    </location>
</feature>
<organism evidence="2 3">
    <name type="scientific">Smittium culicis</name>
    <dbReference type="NCBI Taxonomy" id="133412"/>
    <lineage>
        <taxon>Eukaryota</taxon>
        <taxon>Fungi</taxon>
        <taxon>Fungi incertae sedis</taxon>
        <taxon>Zoopagomycota</taxon>
        <taxon>Kickxellomycotina</taxon>
        <taxon>Harpellomycetes</taxon>
        <taxon>Harpellales</taxon>
        <taxon>Legeriomycetaceae</taxon>
        <taxon>Smittium</taxon>
    </lineage>
</organism>